<dbReference type="SUPFAM" id="SSF53335">
    <property type="entry name" value="S-adenosyl-L-methionine-dependent methyltransferases"/>
    <property type="match status" value="1"/>
</dbReference>
<dbReference type="EMBL" id="JANX01000030">
    <property type="protein sequence ID" value="KGM35399.1"/>
    <property type="molecule type" value="Genomic_DNA"/>
</dbReference>
<dbReference type="PANTHER" id="PTHR42912">
    <property type="entry name" value="METHYLTRANSFERASE"/>
    <property type="match status" value="1"/>
</dbReference>
<dbReference type="InterPro" id="IPR029063">
    <property type="entry name" value="SAM-dependent_MTases_sf"/>
</dbReference>
<dbReference type="CDD" id="cd02440">
    <property type="entry name" value="AdoMet_MTases"/>
    <property type="match status" value="1"/>
</dbReference>
<evidence type="ECO:0000259" key="2">
    <source>
        <dbReference type="Pfam" id="PF08241"/>
    </source>
</evidence>
<keyword evidence="3" id="KW-0808">Transferase</keyword>
<dbReference type="Proteomes" id="UP000029995">
    <property type="component" value="Unassembled WGS sequence"/>
</dbReference>
<organism evidence="3 4">
    <name type="scientific">Inquilinus limosus MP06</name>
    <dbReference type="NCBI Taxonomy" id="1398085"/>
    <lineage>
        <taxon>Bacteria</taxon>
        <taxon>Pseudomonadati</taxon>
        <taxon>Pseudomonadota</taxon>
        <taxon>Alphaproteobacteria</taxon>
        <taxon>Rhodospirillales</taxon>
        <taxon>Rhodospirillaceae</taxon>
        <taxon>Inquilinus</taxon>
    </lineage>
</organism>
<dbReference type="GO" id="GO:0008757">
    <property type="term" value="F:S-adenosylmethionine-dependent methyltransferase activity"/>
    <property type="evidence" value="ECO:0007669"/>
    <property type="project" value="InterPro"/>
</dbReference>
<dbReference type="InterPro" id="IPR050508">
    <property type="entry name" value="Methyltransf_Superfamily"/>
</dbReference>
<comment type="caution">
    <text evidence="3">The sequence shown here is derived from an EMBL/GenBank/DDBJ whole genome shotgun (WGS) entry which is preliminary data.</text>
</comment>
<evidence type="ECO:0000313" key="3">
    <source>
        <dbReference type="EMBL" id="KGM35399.1"/>
    </source>
</evidence>
<name>A0A0A0DBD8_9PROT</name>
<sequence>MSDNDHGSAPSATAGMAKQYGDSRKLAARARLHREDTVAETSWFAWVAQQLPFRAGDHVLDIGCGPGWFWASVADRLPDQLALTLADQSPGMVEEATSRCRTLPFGSVSGRQADAAALPFDDGSFDAVVAMHMLYHVTDPAVGIVEMARVLKPGGVLAVTTNGAGNMRELYELTTVFGGTPSEPMARIFGFDTAERLMRSQFGNVAWSRYPASLRINDPEDVFLALTSFPPGETASELQQKSFRDAIDRAFAQAGGVLEVRTEMGLFLSQKT</sequence>
<dbReference type="GO" id="GO:0032259">
    <property type="term" value="P:methylation"/>
    <property type="evidence" value="ECO:0007669"/>
    <property type="project" value="UniProtKB-KW"/>
</dbReference>
<feature type="domain" description="Methyltransferase type 11" evidence="2">
    <location>
        <begin position="60"/>
        <end position="158"/>
    </location>
</feature>
<dbReference type="PANTHER" id="PTHR42912:SF99">
    <property type="entry name" value="METHYLTRANSFERASE TYPE 12 DOMAIN-CONTAINING PROTEIN"/>
    <property type="match status" value="1"/>
</dbReference>
<accession>A0A0A0DBD8</accession>
<proteinExistence type="predicted"/>
<feature type="region of interest" description="Disordered" evidence="1">
    <location>
        <begin position="1"/>
        <end position="20"/>
    </location>
</feature>
<reference evidence="3 4" key="1">
    <citation type="submission" date="2014-01" db="EMBL/GenBank/DDBJ databases">
        <title>Genome sequence determination for a cystic fibrosis isolate, Inquilinus limosus.</title>
        <authorList>
            <person name="Pino M."/>
            <person name="Di Conza J."/>
            <person name="Gutkind G."/>
        </authorList>
    </citation>
    <scope>NUCLEOTIDE SEQUENCE [LARGE SCALE GENOMIC DNA]</scope>
    <source>
        <strain evidence="3 4">MP06</strain>
    </source>
</reference>
<dbReference type="Pfam" id="PF08241">
    <property type="entry name" value="Methyltransf_11"/>
    <property type="match status" value="1"/>
</dbReference>
<protein>
    <submittedName>
        <fullName evidence="3">Methyltransferase</fullName>
    </submittedName>
</protein>
<dbReference type="AlphaFoldDB" id="A0A0A0DBD8"/>
<dbReference type="RefSeq" id="WP_034832360.1">
    <property type="nucleotide sequence ID" value="NZ_JANX01000030.1"/>
</dbReference>
<dbReference type="InterPro" id="IPR013216">
    <property type="entry name" value="Methyltransf_11"/>
</dbReference>
<dbReference type="OrthoDB" id="9787738at2"/>
<evidence type="ECO:0000256" key="1">
    <source>
        <dbReference type="SAM" id="MobiDB-lite"/>
    </source>
</evidence>
<keyword evidence="3" id="KW-0489">Methyltransferase</keyword>
<dbReference type="Gene3D" id="3.40.50.150">
    <property type="entry name" value="Vaccinia Virus protein VP39"/>
    <property type="match status" value="1"/>
</dbReference>
<gene>
    <name evidence="3" type="ORF">P409_04700</name>
</gene>
<evidence type="ECO:0000313" key="4">
    <source>
        <dbReference type="Proteomes" id="UP000029995"/>
    </source>
</evidence>